<feature type="domain" description="Peptidase A1" evidence="3">
    <location>
        <begin position="1"/>
        <end position="359"/>
    </location>
</feature>
<feature type="region of interest" description="Disordered" evidence="1">
    <location>
        <begin position="12"/>
        <end position="31"/>
    </location>
</feature>
<accession>D8LIV0</accession>
<dbReference type="Proteomes" id="UP000002630">
    <property type="component" value="Linkage Group LG08"/>
</dbReference>
<evidence type="ECO:0000259" key="3">
    <source>
        <dbReference type="PROSITE" id="PS51767"/>
    </source>
</evidence>
<dbReference type="Gene3D" id="2.40.70.10">
    <property type="entry name" value="Acid Proteases"/>
    <property type="match status" value="1"/>
</dbReference>
<keyword evidence="5" id="KW-1185">Reference proteome</keyword>
<dbReference type="EMBL" id="FN648409">
    <property type="protein sequence ID" value="CBN76834.1"/>
    <property type="molecule type" value="Genomic_DNA"/>
</dbReference>
<protein>
    <recommendedName>
        <fullName evidence="3">Peptidase A1 domain-containing protein</fullName>
    </recommendedName>
</protein>
<gene>
    <name evidence="4" type="ORF">Esi_0023_0042</name>
</gene>
<dbReference type="AlphaFoldDB" id="D8LIV0"/>
<evidence type="ECO:0000313" key="5">
    <source>
        <dbReference type="Proteomes" id="UP000002630"/>
    </source>
</evidence>
<feature type="compositionally biased region" description="Acidic residues" evidence="1">
    <location>
        <begin position="14"/>
        <end position="24"/>
    </location>
</feature>
<dbReference type="eggNOG" id="ENOG502S70F">
    <property type="taxonomic scope" value="Eukaryota"/>
</dbReference>
<keyword evidence="2" id="KW-1133">Transmembrane helix</keyword>
<dbReference type="InterPro" id="IPR021109">
    <property type="entry name" value="Peptidase_aspartic_dom_sf"/>
</dbReference>
<evidence type="ECO:0000256" key="1">
    <source>
        <dbReference type="SAM" id="MobiDB-lite"/>
    </source>
</evidence>
<feature type="transmembrane region" description="Helical" evidence="2">
    <location>
        <begin position="419"/>
        <end position="437"/>
    </location>
</feature>
<dbReference type="InterPro" id="IPR033121">
    <property type="entry name" value="PEPTIDASE_A1"/>
</dbReference>
<keyword evidence="2" id="KW-0812">Transmembrane</keyword>
<keyword evidence="2" id="KW-0472">Membrane</keyword>
<dbReference type="InParanoid" id="D8LIV0"/>
<evidence type="ECO:0000256" key="2">
    <source>
        <dbReference type="SAM" id="Phobius"/>
    </source>
</evidence>
<dbReference type="PROSITE" id="PS51767">
    <property type="entry name" value="PEPTIDASE_A1"/>
    <property type="match status" value="1"/>
</dbReference>
<organism evidence="4 5">
    <name type="scientific">Ectocarpus siliculosus</name>
    <name type="common">Brown alga</name>
    <name type="synonym">Conferva siliculosa</name>
    <dbReference type="NCBI Taxonomy" id="2880"/>
    <lineage>
        <taxon>Eukaryota</taxon>
        <taxon>Sar</taxon>
        <taxon>Stramenopiles</taxon>
        <taxon>Ochrophyta</taxon>
        <taxon>PX clade</taxon>
        <taxon>Phaeophyceae</taxon>
        <taxon>Ectocarpales</taxon>
        <taxon>Ectocarpaceae</taxon>
        <taxon>Ectocarpus</taxon>
    </lineage>
</organism>
<dbReference type="EMBL" id="FN649733">
    <property type="protein sequence ID" value="CBN76834.1"/>
    <property type="molecule type" value="Genomic_DNA"/>
</dbReference>
<evidence type="ECO:0000313" key="4">
    <source>
        <dbReference type="EMBL" id="CBN76834.1"/>
    </source>
</evidence>
<sequence length="494" mass="52199">MVAFPVCSNVTGVEEGDSADEEGGGGDGNACIPFEDTLDEAGEKPCRAGTLDGGTVSLHPEDPPGSQVLPYLQDQEVSLSTNVSASGSVFATFNTTVADNSGTLDGWDGAAGVLGLARFPHTTCMSDGTEVNGSLRSVFSQMEGADSVFALDLGDESYNSTLEIGGYSGSSSDTVGDVQWGQRLTAAFPSSWGFPAFDLAVCGRSLMGNITTFWPAVVSTGSACLGLPQEFFDSLMSWLPVEGDCPDPENGGICSISAENAAMELPSLSFRLSQHGQELYLPLSALLLDEDGDQPSNSTSTSTNDGVDRRLCVTREATIRQSGWVFELPSMQPVVSLGTLPLRSLYAVVDTEIGRVGLAQKGDVGDSALGNAGNNTSCNAAAVCVGMQRFQESYNACEDPSCSYYYLTNLDNETMTCKSTGIMTILVWVFGMFFGITEMAGHFLRAYYGGTGVGLRGHEHHQGWEFHTGRLIEACLGKATRSAGLSPPHHERTD</sequence>
<reference evidence="4 5" key="1">
    <citation type="journal article" date="2010" name="Nature">
        <title>The Ectocarpus genome and the independent evolution of multicellularity in brown algae.</title>
        <authorList>
            <person name="Cock J.M."/>
            <person name="Sterck L."/>
            <person name="Rouze P."/>
            <person name="Scornet D."/>
            <person name="Allen A.E."/>
            <person name="Amoutzias G."/>
            <person name="Anthouard V."/>
            <person name="Artiguenave F."/>
            <person name="Aury J.M."/>
            <person name="Badger J.H."/>
            <person name="Beszteri B."/>
            <person name="Billiau K."/>
            <person name="Bonnet E."/>
            <person name="Bothwell J.H."/>
            <person name="Bowler C."/>
            <person name="Boyen C."/>
            <person name="Brownlee C."/>
            <person name="Carrano C.J."/>
            <person name="Charrier B."/>
            <person name="Cho G.Y."/>
            <person name="Coelho S.M."/>
            <person name="Collen J."/>
            <person name="Corre E."/>
            <person name="Da Silva C."/>
            <person name="Delage L."/>
            <person name="Delaroque N."/>
            <person name="Dittami S.M."/>
            <person name="Doulbeau S."/>
            <person name="Elias M."/>
            <person name="Farnham G."/>
            <person name="Gachon C.M."/>
            <person name="Gschloessl B."/>
            <person name="Heesch S."/>
            <person name="Jabbari K."/>
            <person name="Jubin C."/>
            <person name="Kawai H."/>
            <person name="Kimura K."/>
            <person name="Kloareg B."/>
            <person name="Kupper F.C."/>
            <person name="Lang D."/>
            <person name="Le Bail A."/>
            <person name="Leblanc C."/>
            <person name="Lerouge P."/>
            <person name="Lohr M."/>
            <person name="Lopez P.J."/>
            <person name="Martens C."/>
            <person name="Maumus F."/>
            <person name="Michel G."/>
            <person name="Miranda-Saavedra D."/>
            <person name="Morales J."/>
            <person name="Moreau H."/>
            <person name="Motomura T."/>
            <person name="Nagasato C."/>
            <person name="Napoli C.A."/>
            <person name="Nelson D.R."/>
            <person name="Nyvall-Collen P."/>
            <person name="Peters A.F."/>
            <person name="Pommier C."/>
            <person name="Potin P."/>
            <person name="Poulain J."/>
            <person name="Quesneville H."/>
            <person name="Read B."/>
            <person name="Rensing S.A."/>
            <person name="Ritter A."/>
            <person name="Rousvoal S."/>
            <person name="Samanta M."/>
            <person name="Samson G."/>
            <person name="Schroeder D.C."/>
            <person name="Segurens B."/>
            <person name="Strittmatter M."/>
            <person name="Tonon T."/>
            <person name="Tregear J.W."/>
            <person name="Valentin K."/>
            <person name="von Dassow P."/>
            <person name="Yamagishi T."/>
            <person name="Van de Peer Y."/>
            <person name="Wincker P."/>
        </authorList>
    </citation>
    <scope>NUCLEOTIDE SEQUENCE [LARGE SCALE GENOMIC DNA]</scope>
    <source>
        <strain evidence="5">Ec32 / CCAP1310/4</strain>
    </source>
</reference>
<dbReference type="SUPFAM" id="SSF50630">
    <property type="entry name" value="Acid proteases"/>
    <property type="match status" value="1"/>
</dbReference>
<dbReference type="OrthoDB" id="441724at2759"/>
<name>D8LIV0_ECTSI</name>
<proteinExistence type="predicted"/>
<dbReference type="Pfam" id="PF00026">
    <property type="entry name" value="Asp"/>
    <property type="match status" value="1"/>
</dbReference>